<dbReference type="NCBIfam" id="TIGR00369">
    <property type="entry name" value="unchar_dom_1"/>
    <property type="match status" value="1"/>
</dbReference>
<proteinExistence type="predicted"/>
<evidence type="ECO:0000259" key="2">
    <source>
        <dbReference type="Pfam" id="PF03061"/>
    </source>
</evidence>
<dbReference type="InterPro" id="IPR003736">
    <property type="entry name" value="PAAI_dom"/>
</dbReference>
<dbReference type="Gene3D" id="3.10.129.10">
    <property type="entry name" value="Hotdog Thioesterase"/>
    <property type="match status" value="2"/>
</dbReference>
<dbReference type="InterPro" id="IPR029069">
    <property type="entry name" value="HotDog_dom_sf"/>
</dbReference>
<organism evidence="3 4">
    <name type="scientific">Uruburuella testudinis</name>
    <dbReference type="NCBI Taxonomy" id="1282863"/>
    <lineage>
        <taxon>Bacteria</taxon>
        <taxon>Pseudomonadati</taxon>
        <taxon>Pseudomonadota</taxon>
        <taxon>Betaproteobacteria</taxon>
        <taxon>Neisseriales</taxon>
        <taxon>Neisseriaceae</taxon>
        <taxon>Uruburuella</taxon>
    </lineage>
</organism>
<keyword evidence="1" id="KW-0378">Hydrolase</keyword>
<keyword evidence="4" id="KW-1185">Reference proteome</keyword>
<dbReference type="PANTHER" id="PTHR43240:SF7">
    <property type="entry name" value="BLR7284 PROTEIN"/>
    <property type="match status" value="1"/>
</dbReference>
<protein>
    <submittedName>
        <fullName evidence="3">Hotdog fold thioesterase</fullName>
    </submittedName>
</protein>
<evidence type="ECO:0000313" key="3">
    <source>
        <dbReference type="EMBL" id="UOO82602.1"/>
    </source>
</evidence>
<name>A0ABY4DYB5_9NEIS</name>
<reference evidence="3 4" key="1">
    <citation type="journal article" date="2022" name="Res Sq">
        <title>Evolution of multicellular longitudinally dividing oral cavity symbionts (Neisseriaceae).</title>
        <authorList>
            <person name="Nyongesa S."/>
            <person name="Weber P."/>
            <person name="Bernet E."/>
            <person name="Pullido F."/>
            <person name="Nieckarz M."/>
            <person name="Delaby M."/>
            <person name="Nieves C."/>
            <person name="Viehboeck T."/>
            <person name="Krause N."/>
            <person name="Rivera-Millot A."/>
            <person name="Nakamura A."/>
            <person name="Vischer N."/>
            <person name="VanNieuwenhze M."/>
            <person name="Brun Y."/>
            <person name="Cava F."/>
            <person name="Bulgheresi S."/>
            <person name="Veyrier F."/>
        </authorList>
    </citation>
    <scope>NUCLEOTIDE SEQUENCE [LARGE SCALE GENOMIC DNA]</scope>
    <source>
        <strain evidence="3 4">CCUG 63373m</strain>
    </source>
</reference>
<accession>A0ABY4DYB5</accession>
<gene>
    <name evidence="3" type="ORF">LVJ83_03840</name>
</gene>
<dbReference type="RefSeq" id="WP_244786471.1">
    <property type="nucleotide sequence ID" value="NZ_CP091508.1"/>
</dbReference>
<dbReference type="Proteomes" id="UP000829817">
    <property type="component" value="Chromosome"/>
</dbReference>
<dbReference type="SUPFAM" id="SSF54637">
    <property type="entry name" value="Thioesterase/thiol ester dehydrase-isomerase"/>
    <property type="match status" value="2"/>
</dbReference>
<sequence length="310" mass="34094">MPQNPTVYRHLAEHYLSLPHCRAIDLQFERTEQRRPVLSIANRADLIGRSDNATIHGGAVCALIDVASACAVAAHLSDYEILATLDMRIDYMHPALTDRPVYARATCHRLAGQVAFVRTRCYQDDSRDPIALGTATFMRTPLGSREQQQLAEHLNRHNAGSVPLPAPASHAGADFTNDTAHSAAVAALMPYAAFIGLQSGHDHAGRRCYALPYKPELIGNIFLPALHGGLIGGFMESCAALYLHEQAGLDELPKMIDFSLDYLRSARAETAYARCILTRQGSRITNIAVEAWQSNEHKPFAVARCHFQMP</sequence>
<dbReference type="PANTHER" id="PTHR43240">
    <property type="entry name" value="1,4-DIHYDROXY-2-NAPHTHOYL-COA THIOESTERASE 1"/>
    <property type="match status" value="1"/>
</dbReference>
<feature type="domain" description="Thioesterase" evidence="2">
    <location>
        <begin position="226"/>
        <end position="297"/>
    </location>
</feature>
<dbReference type="InterPro" id="IPR006683">
    <property type="entry name" value="Thioestr_dom"/>
</dbReference>
<dbReference type="CDD" id="cd03443">
    <property type="entry name" value="PaaI_thioesterase"/>
    <property type="match status" value="2"/>
</dbReference>
<dbReference type="EMBL" id="CP091508">
    <property type="protein sequence ID" value="UOO82602.1"/>
    <property type="molecule type" value="Genomic_DNA"/>
</dbReference>
<evidence type="ECO:0000256" key="1">
    <source>
        <dbReference type="ARBA" id="ARBA00022801"/>
    </source>
</evidence>
<evidence type="ECO:0000313" key="4">
    <source>
        <dbReference type="Proteomes" id="UP000829817"/>
    </source>
</evidence>
<dbReference type="Pfam" id="PF03061">
    <property type="entry name" value="4HBT"/>
    <property type="match status" value="2"/>
</dbReference>
<feature type="domain" description="Thioesterase" evidence="2">
    <location>
        <begin position="54"/>
        <end position="128"/>
    </location>
</feature>